<name>A0ABX0K1K3_9PROT</name>
<sequence>MATDEEPPPNEDGIEAFTIPVGRKAILRVVVDCEARKQASVAELH</sequence>
<dbReference type="Proteomes" id="UP000631653">
    <property type="component" value="Unassembled WGS sequence"/>
</dbReference>
<comment type="caution">
    <text evidence="1">The sequence shown here is derived from an EMBL/GenBank/DDBJ whole genome shotgun (WGS) entry which is preliminary data.</text>
</comment>
<organism evidence="1 2">
    <name type="scientific">Acetobacter conturbans</name>
    <dbReference type="NCBI Taxonomy" id="1737472"/>
    <lineage>
        <taxon>Bacteria</taxon>
        <taxon>Pseudomonadati</taxon>
        <taxon>Pseudomonadota</taxon>
        <taxon>Alphaproteobacteria</taxon>
        <taxon>Acetobacterales</taxon>
        <taxon>Acetobacteraceae</taxon>
        <taxon>Acetobacter</taxon>
    </lineage>
</organism>
<dbReference type="RefSeq" id="WP_173570945.1">
    <property type="nucleotide sequence ID" value="NZ_WOSY01000015.1"/>
</dbReference>
<reference evidence="1 2" key="1">
    <citation type="journal article" date="2020" name="Int. J. Syst. Evol. Microbiol.">
        <title>Novel acetic acid bacteria from cider fermentations: Acetobacter conturbans sp. nov. and Acetobacter fallax sp. nov.</title>
        <authorList>
            <person name="Sombolestani A.S."/>
            <person name="Cleenwerck I."/>
            <person name="Cnockaert M."/>
            <person name="Borremans W."/>
            <person name="Wieme A.D."/>
            <person name="De Vuyst L."/>
            <person name="Vandamme P."/>
        </authorList>
    </citation>
    <scope>NUCLEOTIDE SEQUENCE [LARGE SCALE GENOMIC DNA]</scope>
    <source>
        <strain evidence="1 2">LMG 1627</strain>
    </source>
</reference>
<keyword evidence="2" id="KW-1185">Reference proteome</keyword>
<accession>A0ABX0K1K3</accession>
<dbReference type="EMBL" id="WOSY01000015">
    <property type="protein sequence ID" value="NHN89612.1"/>
    <property type="molecule type" value="Genomic_DNA"/>
</dbReference>
<evidence type="ECO:0000313" key="1">
    <source>
        <dbReference type="EMBL" id="NHN89612.1"/>
    </source>
</evidence>
<gene>
    <name evidence="1" type="ORF">GOB81_13425</name>
</gene>
<protein>
    <submittedName>
        <fullName evidence="1">Uncharacterized protein</fullName>
    </submittedName>
</protein>
<proteinExistence type="predicted"/>
<evidence type="ECO:0000313" key="2">
    <source>
        <dbReference type="Proteomes" id="UP000631653"/>
    </source>
</evidence>